<evidence type="ECO:0000313" key="3">
    <source>
        <dbReference type="Proteomes" id="UP000278627"/>
    </source>
</evidence>
<organism evidence="4">
    <name type="scientific">Brugia pahangi</name>
    <name type="common">Filarial nematode worm</name>
    <dbReference type="NCBI Taxonomy" id="6280"/>
    <lineage>
        <taxon>Eukaryota</taxon>
        <taxon>Metazoa</taxon>
        <taxon>Ecdysozoa</taxon>
        <taxon>Nematoda</taxon>
        <taxon>Chromadorea</taxon>
        <taxon>Rhabditida</taxon>
        <taxon>Spirurina</taxon>
        <taxon>Spiruromorpha</taxon>
        <taxon>Filarioidea</taxon>
        <taxon>Onchocercidae</taxon>
        <taxon>Brugia</taxon>
    </lineage>
</organism>
<evidence type="ECO:0000313" key="2">
    <source>
        <dbReference type="EMBL" id="VDN91865.1"/>
    </source>
</evidence>
<dbReference type="Proteomes" id="UP000278627">
    <property type="component" value="Unassembled WGS sequence"/>
</dbReference>
<dbReference type="AlphaFoldDB" id="A0A0N4TQ60"/>
<reference evidence="2 3" key="2">
    <citation type="submission" date="2018-11" db="EMBL/GenBank/DDBJ databases">
        <authorList>
            <consortium name="Pathogen Informatics"/>
        </authorList>
    </citation>
    <scope>NUCLEOTIDE SEQUENCE [LARGE SCALE GENOMIC DNA]</scope>
</reference>
<keyword evidence="3" id="KW-1185">Reference proteome</keyword>
<feature type="transmembrane region" description="Helical" evidence="1">
    <location>
        <begin position="197"/>
        <end position="218"/>
    </location>
</feature>
<accession>A0A0N4TQ60</accession>
<evidence type="ECO:0000256" key="1">
    <source>
        <dbReference type="SAM" id="Phobius"/>
    </source>
</evidence>
<name>A0A0N4TQ60_BRUPA</name>
<dbReference type="EMBL" id="UZAD01013196">
    <property type="protein sequence ID" value="VDN91865.1"/>
    <property type="molecule type" value="Genomic_DNA"/>
</dbReference>
<reference evidence="4" key="1">
    <citation type="submission" date="2017-02" db="UniProtKB">
        <authorList>
            <consortium name="WormBaseParasite"/>
        </authorList>
    </citation>
    <scope>IDENTIFICATION</scope>
</reference>
<feature type="transmembrane region" description="Helical" evidence="1">
    <location>
        <begin position="238"/>
        <end position="264"/>
    </location>
</feature>
<evidence type="ECO:0000313" key="4">
    <source>
        <dbReference type="WBParaSite" id="BPAG_0001071701-mRNA-1"/>
    </source>
</evidence>
<sequence>MAKRVRTKSIGQYNCVVTIVIMNKTISKLLQQEEPDQVHVVIFKYNSTSSSYLQQCSKWDFLLFHVIINLIAFIVYSRPISKETNCSRIVPQVVHHQNSTSVFALLLFISNKECFANVRYLHILSELDVEKNKQNKICQLMHICSIFIANEAVIWEDKRESVTANQFFAEQINHRFIRAITEVKRYKEKGFYRDLRYYLKWVSYWFVIPCIIIVYISVSRNEFYEFEKIDESLSKIVQVYLCMGALTTIAFAATVSTLIAEFHFQRQHYLAKNKPVKLIINRELLNQVRLAKRALHPIGIHFLVAIIEK</sequence>
<proteinExistence type="predicted"/>
<gene>
    <name evidence="2" type="ORF">BPAG_LOCUS10679</name>
</gene>
<keyword evidence="1" id="KW-0812">Transmembrane</keyword>
<keyword evidence="1" id="KW-0472">Membrane</keyword>
<dbReference type="WBParaSite" id="BPAG_0001071701-mRNA-1">
    <property type="protein sequence ID" value="BPAG_0001071701-mRNA-1"/>
    <property type="gene ID" value="BPAG_0001071701"/>
</dbReference>
<keyword evidence="1" id="KW-1133">Transmembrane helix</keyword>
<protein>
    <submittedName>
        <fullName evidence="4">Anoctamin</fullName>
    </submittedName>
</protein>